<dbReference type="SUPFAM" id="SSF52266">
    <property type="entry name" value="SGNH hydrolase"/>
    <property type="match status" value="1"/>
</dbReference>
<dbReference type="PANTHER" id="PTHR30383">
    <property type="entry name" value="THIOESTERASE 1/PROTEASE 1/LYSOPHOSPHOLIPASE L1"/>
    <property type="match status" value="1"/>
</dbReference>
<dbReference type="InterPro" id="IPR036514">
    <property type="entry name" value="SGNH_hydro_sf"/>
</dbReference>
<comment type="caution">
    <text evidence="3">The sequence shown here is derived from an EMBL/GenBank/DDBJ whole genome shotgun (WGS) entry which is preliminary data.</text>
</comment>
<sequence>MSKVFITFVLLAMSFGLQAKTLLVLGDSLSAAHNLRQQDGWVSLLAEQLKTSHPAITVVNASASGETTQGGLARLPKLLETYSPDWVILELGANDGLRGYPLDQAKQNLARMIDLTQKINADILLIGNRLPSNYGRQYTTQFFNMYQELAESKKLSYVPFMLENIALDDSLMQRDGLHPNALGQPIILDNITPTLLPMLQ</sequence>
<gene>
    <name evidence="3" type="ORF">DN730_02405</name>
</gene>
<reference evidence="3 4" key="1">
    <citation type="submission" date="2018-06" db="EMBL/GenBank/DDBJ databases">
        <title>Marinomonas sp. YLB-05 draft genome sequence.</title>
        <authorList>
            <person name="Yu L."/>
            <person name="Tang X."/>
        </authorList>
    </citation>
    <scope>NUCLEOTIDE SEQUENCE [LARGE SCALE GENOMIC DNA]</scope>
    <source>
        <strain evidence="3 4">YLB-05</strain>
    </source>
</reference>
<dbReference type="Gene3D" id="3.40.50.1110">
    <property type="entry name" value="SGNH hydrolase"/>
    <property type="match status" value="1"/>
</dbReference>
<dbReference type="InterPro" id="IPR051532">
    <property type="entry name" value="Ester_Hydrolysis_Enzymes"/>
</dbReference>
<feature type="domain" description="SGNH hydrolase-type esterase" evidence="2">
    <location>
        <begin position="24"/>
        <end position="184"/>
    </location>
</feature>
<feature type="chain" id="PRO_5016795184" evidence="1">
    <location>
        <begin position="20"/>
        <end position="200"/>
    </location>
</feature>
<dbReference type="InterPro" id="IPR013830">
    <property type="entry name" value="SGNH_hydro"/>
</dbReference>
<proteinExistence type="predicted"/>
<dbReference type="CDD" id="cd01822">
    <property type="entry name" value="Lysophospholipase_L1_like"/>
    <property type="match status" value="1"/>
</dbReference>
<evidence type="ECO:0000313" key="4">
    <source>
        <dbReference type="Proteomes" id="UP000254326"/>
    </source>
</evidence>
<dbReference type="Pfam" id="PF13472">
    <property type="entry name" value="Lipase_GDSL_2"/>
    <property type="match status" value="1"/>
</dbReference>
<dbReference type="EMBL" id="QKRA01000001">
    <property type="protein sequence ID" value="RDL45922.1"/>
    <property type="molecule type" value="Genomic_DNA"/>
</dbReference>
<dbReference type="PANTHER" id="PTHR30383:SF24">
    <property type="entry name" value="THIOESTERASE 1_PROTEASE 1_LYSOPHOSPHOLIPASE L1"/>
    <property type="match status" value="1"/>
</dbReference>
<name>A0A370UDR2_9GAMM</name>
<keyword evidence="4" id="KW-1185">Reference proteome</keyword>
<accession>A0A370UDR2</accession>
<dbReference type="Proteomes" id="UP000254326">
    <property type="component" value="Unassembled WGS sequence"/>
</dbReference>
<feature type="signal peptide" evidence="1">
    <location>
        <begin position="1"/>
        <end position="19"/>
    </location>
</feature>
<keyword evidence="1" id="KW-0732">Signal</keyword>
<evidence type="ECO:0000259" key="2">
    <source>
        <dbReference type="Pfam" id="PF13472"/>
    </source>
</evidence>
<dbReference type="AlphaFoldDB" id="A0A370UDR2"/>
<dbReference type="OrthoDB" id="9786188at2"/>
<dbReference type="RefSeq" id="WP_115466509.1">
    <property type="nucleotide sequence ID" value="NZ_QKRA01000001.1"/>
</dbReference>
<dbReference type="GO" id="GO:0004622">
    <property type="term" value="F:phosphatidylcholine lysophospholipase activity"/>
    <property type="evidence" value="ECO:0007669"/>
    <property type="project" value="TreeGrafter"/>
</dbReference>
<protein>
    <submittedName>
        <fullName evidence="3">Arylesterase</fullName>
    </submittedName>
</protein>
<evidence type="ECO:0000313" key="3">
    <source>
        <dbReference type="EMBL" id="RDL45922.1"/>
    </source>
</evidence>
<organism evidence="3 4">
    <name type="scientific">Marinomonas piezotolerans</name>
    <dbReference type="NCBI Taxonomy" id="2213058"/>
    <lineage>
        <taxon>Bacteria</taxon>
        <taxon>Pseudomonadati</taxon>
        <taxon>Pseudomonadota</taxon>
        <taxon>Gammaproteobacteria</taxon>
        <taxon>Oceanospirillales</taxon>
        <taxon>Oceanospirillaceae</taxon>
        <taxon>Marinomonas</taxon>
    </lineage>
</organism>
<evidence type="ECO:0000256" key="1">
    <source>
        <dbReference type="SAM" id="SignalP"/>
    </source>
</evidence>